<sequence>MMSDISNGEVFPNVIRKLKFDEDDGERSEKALVIYERKGTSNFQSKEELQISELVKRISVNDENFHDDDESDKYELLEQIVDGSTLEEYQMIQEDYGSLSEEIFTFDFQTTIERRLEYYNLKKPEVFCEVIPTEISGKIEQSIELEKMDVDEKIEVVKYEEIAEMDVINQRKLPILMTSFWKKVSSYV</sequence>
<organism evidence="1 2">
    <name type="scientific">Arctium lappa</name>
    <name type="common">Greater burdock</name>
    <name type="synonym">Lappa major</name>
    <dbReference type="NCBI Taxonomy" id="4217"/>
    <lineage>
        <taxon>Eukaryota</taxon>
        <taxon>Viridiplantae</taxon>
        <taxon>Streptophyta</taxon>
        <taxon>Embryophyta</taxon>
        <taxon>Tracheophyta</taxon>
        <taxon>Spermatophyta</taxon>
        <taxon>Magnoliopsida</taxon>
        <taxon>eudicotyledons</taxon>
        <taxon>Gunneridae</taxon>
        <taxon>Pentapetalae</taxon>
        <taxon>asterids</taxon>
        <taxon>campanulids</taxon>
        <taxon>Asterales</taxon>
        <taxon>Asteraceae</taxon>
        <taxon>Carduoideae</taxon>
        <taxon>Cardueae</taxon>
        <taxon>Arctiinae</taxon>
        <taxon>Arctium</taxon>
    </lineage>
</organism>
<dbReference type="Proteomes" id="UP001055879">
    <property type="component" value="Linkage Group LG04"/>
</dbReference>
<reference evidence="2" key="1">
    <citation type="journal article" date="2022" name="Mol. Ecol. Resour.">
        <title>The genomes of chicory, endive, great burdock and yacon provide insights into Asteraceae palaeo-polyploidization history and plant inulin production.</title>
        <authorList>
            <person name="Fan W."/>
            <person name="Wang S."/>
            <person name="Wang H."/>
            <person name="Wang A."/>
            <person name="Jiang F."/>
            <person name="Liu H."/>
            <person name="Zhao H."/>
            <person name="Xu D."/>
            <person name="Zhang Y."/>
        </authorList>
    </citation>
    <scope>NUCLEOTIDE SEQUENCE [LARGE SCALE GENOMIC DNA]</scope>
    <source>
        <strain evidence="2">cv. Niubang</strain>
    </source>
</reference>
<keyword evidence="2" id="KW-1185">Reference proteome</keyword>
<comment type="caution">
    <text evidence="1">The sequence shown here is derived from an EMBL/GenBank/DDBJ whole genome shotgun (WGS) entry which is preliminary data.</text>
</comment>
<name>A0ACB9CN03_ARCLA</name>
<gene>
    <name evidence="1" type="ORF">L6452_15064</name>
</gene>
<evidence type="ECO:0000313" key="2">
    <source>
        <dbReference type="Proteomes" id="UP001055879"/>
    </source>
</evidence>
<evidence type="ECO:0000313" key="1">
    <source>
        <dbReference type="EMBL" id="KAI3735558.1"/>
    </source>
</evidence>
<protein>
    <submittedName>
        <fullName evidence="1">Uncharacterized protein</fullName>
    </submittedName>
</protein>
<dbReference type="EMBL" id="CM042050">
    <property type="protein sequence ID" value="KAI3735558.1"/>
    <property type="molecule type" value="Genomic_DNA"/>
</dbReference>
<proteinExistence type="predicted"/>
<accession>A0ACB9CN03</accession>
<reference evidence="1 2" key="2">
    <citation type="journal article" date="2022" name="Mol. Ecol. Resour.">
        <title>The genomes of chicory, endive, great burdock and yacon provide insights into Asteraceae paleo-polyploidization history and plant inulin production.</title>
        <authorList>
            <person name="Fan W."/>
            <person name="Wang S."/>
            <person name="Wang H."/>
            <person name="Wang A."/>
            <person name="Jiang F."/>
            <person name="Liu H."/>
            <person name="Zhao H."/>
            <person name="Xu D."/>
            <person name="Zhang Y."/>
        </authorList>
    </citation>
    <scope>NUCLEOTIDE SEQUENCE [LARGE SCALE GENOMIC DNA]</scope>
    <source>
        <strain evidence="2">cv. Niubang</strain>
    </source>
</reference>